<evidence type="ECO:0000313" key="3">
    <source>
        <dbReference type="EMBL" id="MBS0027061.1"/>
    </source>
</evidence>
<dbReference type="InterPro" id="IPR006860">
    <property type="entry name" value="FecR"/>
</dbReference>
<reference evidence="3 4" key="1">
    <citation type="submission" date="2021-04" db="EMBL/GenBank/DDBJ databases">
        <title>Chitinophaga sp. nov., isolated from the rhizosphere soil.</title>
        <authorList>
            <person name="He S."/>
        </authorList>
    </citation>
    <scope>NUCLEOTIDE SEQUENCE [LARGE SCALE GENOMIC DNA]</scope>
    <source>
        <strain evidence="3 4">2R12</strain>
    </source>
</reference>
<evidence type="ECO:0000259" key="2">
    <source>
        <dbReference type="Pfam" id="PF16344"/>
    </source>
</evidence>
<dbReference type="PANTHER" id="PTHR30273:SF2">
    <property type="entry name" value="PROTEIN FECR"/>
    <property type="match status" value="1"/>
</dbReference>
<organism evidence="3 4">
    <name type="scientific">Chitinophaga hostae</name>
    <dbReference type="NCBI Taxonomy" id="2831022"/>
    <lineage>
        <taxon>Bacteria</taxon>
        <taxon>Pseudomonadati</taxon>
        <taxon>Bacteroidota</taxon>
        <taxon>Chitinophagia</taxon>
        <taxon>Chitinophagales</taxon>
        <taxon>Chitinophagaceae</taxon>
        <taxon>Chitinophaga</taxon>
    </lineage>
</organism>
<name>A0ABS5IVW3_9BACT</name>
<dbReference type="Pfam" id="PF16344">
    <property type="entry name" value="FecR_C"/>
    <property type="match status" value="1"/>
</dbReference>
<accession>A0ABS5IVW3</accession>
<gene>
    <name evidence="3" type="ORF">KE626_07050</name>
</gene>
<dbReference type="PANTHER" id="PTHR30273">
    <property type="entry name" value="PERIPLASMIC SIGNAL SENSOR AND SIGMA FACTOR ACTIVATOR FECR-RELATED"/>
    <property type="match status" value="1"/>
</dbReference>
<evidence type="ECO:0000313" key="4">
    <source>
        <dbReference type="Proteomes" id="UP000676386"/>
    </source>
</evidence>
<dbReference type="Pfam" id="PF04773">
    <property type="entry name" value="FecR"/>
    <property type="match status" value="1"/>
</dbReference>
<dbReference type="Gene3D" id="3.55.50.30">
    <property type="match status" value="1"/>
</dbReference>
<keyword evidence="4" id="KW-1185">Reference proteome</keyword>
<feature type="domain" description="Protein FecR C-terminal" evidence="2">
    <location>
        <begin position="329"/>
        <end position="395"/>
    </location>
</feature>
<dbReference type="Gene3D" id="2.60.120.1440">
    <property type="match status" value="1"/>
</dbReference>
<dbReference type="InterPro" id="IPR012373">
    <property type="entry name" value="Ferrdict_sens_TM"/>
</dbReference>
<dbReference type="EMBL" id="JAGTXB010000002">
    <property type="protein sequence ID" value="MBS0027061.1"/>
    <property type="molecule type" value="Genomic_DNA"/>
</dbReference>
<evidence type="ECO:0000259" key="1">
    <source>
        <dbReference type="Pfam" id="PF04773"/>
    </source>
</evidence>
<proteinExistence type="predicted"/>
<dbReference type="InterPro" id="IPR032508">
    <property type="entry name" value="FecR_C"/>
</dbReference>
<dbReference type="Proteomes" id="UP000676386">
    <property type="component" value="Unassembled WGS sequence"/>
</dbReference>
<dbReference type="RefSeq" id="WP_211972150.1">
    <property type="nucleotide sequence ID" value="NZ_JAGTXB010000002.1"/>
</dbReference>
<feature type="domain" description="FecR protein" evidence="1">
    <location>
        <begin position="192"/>
        <end position="284"/>
    </location>
</feature>
<comment type="caution">
    <text evidence="3">The sequence shown here is derived from an EMBL/GenBank/DDBJ whole genome shotgun (WGS) entry which is preliminary data.</text>
</comment>
<protein>
    <submittedName>
        <fullName evidence="3">FecR domain-containing protein</fullName>
    </submittedName>
</protein>
<sequence length="396" mass="43740">MQSLIKGISPRFVNIMELASEKIFELYIQRLSGTLSAEEESYVQTQLRQDAAFKAQWDLLVKEDETMNAGGYLQRINSDAALEAIREQRQPPVADKVVPLKKLLIAAAVILLLGSSTYVFFSRNNNTGKQPLSASTFIQQQKQPVRLLTSNGDAVVLSGDSSHKTIALNNATLTTSNGALQYTSSDTVQNTLDVPAGESYRLTLSDGTEVWLNAATRLRFPFRFGKASREVYVEGEAYFNVAKDAGRPFIVRTALNSIQVLGTAFNVNTYHAGTVKTALVTGSVIARGKGGEQQTLQPGIQADYGADKGFTTTHFDADEVLSWRTGVYYYYHMPLGPLIEEASRFYGVRFMVDKDKLAGKSLTGLMDRKRLDDFLSDLKTTAHIEYQLSGNEITLK</sequence>